<dbReference type="FunFam" id="3.40.50.300:FF:000861">
    <property type="entry name" value="Fanconi anemia, complementation group M"/>
    <property type="match status" value="1"/>
</dbReference>
<comment type="function">
    <text evidence="9">ATP-dependent DNA helicase involved in DNA damage repair by homologous recombination and in genome maintenance. Capable of unwinding D-loops. Plays a role in limiting crossover recombinants during mitotic DNA double-strand break (DSB) repair. Component of a FANCM-MHF complex which promotes gene conversion at blocked replication forks, probably by reversal of the stalled fork.</text>
</comment>
<feature type="compositionally biased region" description="Polar residues" evidence="10">
    <location>
        <begin position="810"/>
        <end position="822"/>
    </location>
</feature>
<dbReference type="PANTHER" id="PTHR14025:SF20">
    <property type="entry name" value="FANCONI ANEMIA GROUP M PROTEIN"/>
    <property type="match status" value="1"/>
</dbReference>
<feature type="compositionally biased region" description="Polar residues" evidence="10">
    <location>
        <begin position="892"/>
        <end position="905"/>
    </location>
</feature>
<dbReference type="Pfam" id="PF04851">
    <property type="entry name" value="ResIII"/>
    <property type="match status" value="1"/>
</dbReference>
<dbReference type="AlphaFoldDB" id="M3JVX7"/>
<dbReference type="InterPro" id="IPR014001">
    <property type="entry name" value="Helicase_ATP-bd"/>
</dbReference>
<feature type="domain" description="Helicase C-terminal" evidence="12">
    <location>
        <begin position="431"/>
        <end position="629"/>
    </location>
</feature>
<dbReference type="PROSITE" id="PS51192">
    <property type="entry name" value="HELICASE_ATP_BIND_1"/>
    <property type="match status" value="1"/>
</dbReference>
<name>M3JVX7_CANMX</name>
<comment type="similarity">
    <text evidence="2 9">Belongs to the DEAD box helicase family. DEAH subfamily. FANCM sub-subfamily.</text>
</comment>
<feature type="domain" description="Helicase ATP-binding" evidence="11">
    <location>
        <begin position="89"/>
        <end position="256"/>
    </location>
</feature>
<dbReference type="PROSITE" id="PS51194">
    <property type="entry name" value="HELICASE_CTER"/>
    <property type="match status" value="1"/>
</dbReference>
<evidence type="ECO:0000256" key="1">
    <source>
        <dbReference type="ARBA" id="ARBA00004123"/>
    </source>
</evidence>
<evidence type="ECO:0000259" key="12">
    <source>
        <dbReference type="PROSITE" id="PS51194"/>
    </source>
</evidence>
<evidence type="ECO:0000256" key="4">
    <source>
        <dbReference type="ARBA" id="ARBA00022801"/>
    </source>
</evidence>
<comment type="subcellular location">
    <subcellularLocation>
        <location evidence="1 9">Nucleus</location>
    </subcellularLocation>
</comment>
<evidence type="ECO:0000313" key="14">
    <source>
        <dbReference type="Proteomes" id="UP000011777"/>
    </source>
</evidence>
<dbReference type="eggNOG" id="KOG0354">
    <property type="taxonomic scope" value="Eukaryota"/>
</dbReference>
<dbReference type="InterPro" id="IPR039686">
    <property type="entry name" value="FANCM/Mph1-like_ID"/>
</dbReference>
<dbReference type="InterPro" id="IPR006935">
    <property type="entry name" value="Helicase/UvrB_N"/>
</dbReference>
<dbReference type="GO" id="GO:0005524">
    <property type="term" value="F:ATP binding"/>
    <property type="evidence" value="ECO:0007669"/>
    <property type="project" value="UniProtKB-UniRule"/>
</dbReference>
<evidence type="ECO:0000256" key="10">
    <source>
        <dbReference type="SAM" id="MobiDB-lite"/>
    </source>
</evidence>
<comment type="caution">
    <text evidence="13">The sequence shown here is derived from an EMBL/GenBank/DDBJ whole genome shotgun (WGS) entry which is preliminary data.</text>
</comment>
<evidence type="ECO:0000256" key="5">
    <source>
        <dbReference type="ARBA" id="ARBA00022806"/>
    </source>
</evidence>
<dbReference type="STRING" id="1245528.M3JVX7"/>
<dbReference type="GO" id="GO:0005634">
    <property type="term" value="C:nucleus"/>
    <property type="evidence" value="ECO:0007669"/>
    <property type="project" value="UniProtKB-SubCell"/>
</dbReference>
<evidence type="ECO:0000259" key="11">
    <source>
        <dbReference type="PROSITE" id="PS51192"/>
    </source>
</evidence>
<protein>
    <recommendedName>
        <fullName evidence="9">ATP-dependent DNA helicase</fullName>
        <ecNumber evidence="9">3.6.4.12</ecNumber>
    </recommendedName>
</protein>
<dbReference type="EC" id="3.6.4.12" evidence="9"/>
<dbReference type="GO" id="GO:0009378">
    <property type="term" value="F:four-way junction helicase activity"/>
    <property type="evidence" value="ECO:0007669"/>
    <property type="project" value="TreeGrafter"/>
</dbReference>
<feature type="compositionally biased region" description="Basic residues" evidence="10">
    <location>
        <begin position="493"/>
        <end position="502"/>
    </location>
</feature>
<dbReference type="GO" id="GO:0016887">
    <property type="term" value="F:ATP hydrolysis activity"/>
    <property type="evidence" value="ECO:0007669"/>
    <property type="project" value="RHEA"/>
</dbReference>
<keyword evidence="4" id="KW-0378">Hydrolase</keyword>
<dbReference type="PANTHER" id="PTHR14025">
    <property type="entry name" value="FANCONI ANEMIA GROUP M FANCM FAMILY MEMBER"/>
    <property type="match status" value="1"/>
</dbReference>
<dbReference type="OrthoDB" id="164902at2759"/>
<feature type="region of interest" description="Disordered" evidence="10">
    <location>
        <begin position="773"/>
        <end position="859"/>
    </location>
</feature>
<accession>M3JVX7</accession>
<dbReference type="SMART" id="SM00490">
    <property type="entry name" value="HELICc"/>
    <property type="match status" value="1"/>
</dbReference>
<dbReference type="InterPro" id="IPR001650">
    <property type="entry name" value="Helicase_C-like"/>
</dbReference>
<dbReference type="CDD" id="cd18033">
    <property type="entry name" value="DEXDc_FANCM"/>
    <property type="match status" value="1"/>
</dbReference>
<dbReference type="OMA" id="TIAHINT"/>
<dbReference type="SUPFAM" id="SSF52540">
    <property type="entry name" value="P-loop containing nucleoside triphosphate hydrolases"/>
    <property type="match status" value="1"/>
</dbReference>
<dbReference type="Pfam" id="PF00271">
    <property type="entry name" value="Helicase_C"/>
    <property type="match status" value="1"/>
</dbReference>
<keyword evidence="3" id="KW-0547">Nucleotide-binding</keyword>
<evidence type="ECO:0000256" key="2">
    <source>
        <dbReference type="ARBA" id="ARBA00009889"/>
    </source>
</evidence>
<dbReference type="GO" id="GO:0036297">
    <property type="term" value="P:interstrand cross-link repair"/>
    <property type="evidence" value="ECO:0007669"/>
    <property type="project" value="UniProtKB-ARBA"/>
</dbReference>
<organism evidence="13 14">
    <name type="scientific">Candida maltosa (strain Xu316)</name>
    <name type="common">Yeast</name>
    <dbReference type="NCBI Taxonomy" id="1245528"/>
    <lineage>
        <taxon>Eukaryota</taxon>
        <taxon>Fungi</taxon>
        <taxon>Dikarya</taxon>
        <taxon>Ascomycota</taxon>
        <taxon>Saccharomycotina</taxon>
        <taxon>Pichiomycetes</taxon>
        <taxon>Debaryomycetaceae</taxon>
        <taxon>Candida/Lodderomyces clade</taxon>
        <taxon>Candida</taxon>
    </lineage>
</organism>
<feature type="region of interest" description="Disordered" evidence="10">
    <location>
        <begin position="945"/>
        <end position="990"/>
    </location>
</feature>
<evidence type="ECO:0000313" key="13">
    <source>
        <dbReference type="EMBL" id="EMG47070.1"/>
    </source>
</evidence>
<comment type="catalytic activity">
    <reaction evidence="8 9">
        <text>ATP + H2O = ADP + phosphate + H(+)</text>
        <dbReference type="Rhea" id="RHEA:13065"/>
        <dbReference type="ChEBI" id="CHEBI:15377"/>
        <dbReference type="ChEBI" id="CHEBI:15378"/>
        <dbReference type="ChEBI" id="CHEBI:30616"/>
        <dbReference type="ChEBI" id="CHEBI:43474"/>
        <dbReference type="ChEBI" id="CHEBI:456216"/>
        <dbReference type="EC" id="3.6.4.12"/>
    </reaction>
</comment>
<dbReference type="GO" id="GO:0043138">
    <property type="term" value="F:3'-5' DNA helicase activity"/>
    <property type="evidence" value="ECO:0007669"/>
    <property type="project" value="InterPro"/>
</dbReference>
<keyword evidence="5" id="KW-0347">Helicase</keyword>
<evidence type="ECO:0000256" key="7">
    <source>
        <dbReference type="ARBA" id="ARBA00023242"/>
    </source>
</evidence>
<evidence type="ECO:0000256" key="9">
    <source>
        <dbReference type="RuleBase" id="RU367027"/>
    </source>
</evidence>
<gene>
    <name evidence="13" type="ORF">G210_2645</name>
</gene>
<proteinExistence type="inferred from homology"/>
<dbReference type="InterPro" id="IPR027417">
    <property type="entry name" value="P-loop_NTPase"/>
</dbReference>
<feature type="compositionally biased region" description="Polar residues" evidence="10">
    <location>
        <begin position="915"/>
        <end position="924"/>
    </location>
</feature>
<dbReference type="Gene3D" id="3.40.50.300">
    <property type="entry name" value="P-loop containing nucleotide triphosphate hydrolases"/>
    <property type="match status" value="2"/>
</dbReference>
<feature type="compositionally biased region" description="Acidic residues" evidence="10">
    <location>
        <begin position="981"/>
        <end position="990"/>
    </location>
</feature>
<keyword evidence="14" id="KW-1185">Reference proteome</keyword>
<keyword evidence="6" id="KW-0067">ATP-binding</keyword>
<dbReference type="SMART" id="SM00487">
    <property type="entry name" value="DEXDc"/>
    <property type="match status" value="1"/>
</dbReference>
<evidence type="ECO:0000256" key="8">
    <source>
        <dbReference type="ARBA" id="ARBA00047995"/>
    </source>
</evidence>
<dbReference type="InterPro" id="IPR044749">
    <property type="entry name" value="FANCM_DEXDc"/>
</dbReference>
<feature type="region of interest" description="Disordered" evidence="10">
    <location>
        <begin position="892"/>
        <end position="930"/>
    </location>
</feature>
<comment type="subunit">
    <text evidence="9">Interacts with the MHF histone-fold complex to form the FANCM-MHF complex.</text>
</comment>
<reference evidence="13 14" key="1">
    <citation type="submission" date="2013-02" db="EMBL/GenBank/DDBJ databases">
        <title>Genome sequence of Candida maltosa Xu316, a potential industrial strain for xylitol and ethanol production.</title>
        <authorList>
            <person name="Yu J."/>
            <person name="Wang Q."/>
            <person name="Geng X."/>
            <person name="Bao W."/>
            <person name="He P."/>
            <person name="Cai J."/>
        </authorList>
    </citation>
    <scope>NUCLEOTIDE SEQUENCE [LARGE SCALE GENOMIC DNA]</scope>
    <source>
        <strain evidence="14">Xu316</strain>
    </source>
</reference>
<dbReference type="GO" id="GO:0000400">
    <property type="term" value="F:four-way junction DNA binding"/>
    <property type="evidence" value="ECO:0007669"/>
    <property type="project" value="TreeGrafter"/>
</dbReference>
<keyword evidence="7" id="KW-0539">Nucleus</keyword>
<feature type="compositionally biased region" description="Polar residues" evidence="10">
    <location>
        <begin position="512"/>
        <end position="524"/>
    </location>
</feature>
<feature type="region of interest" description="Disordered" evidence="10">
    <location>
        <begin position="493"/>
        <end position="524"/>
    </location>
</feature>
<dbReference type="GO" id="GO:0045003">
    <property type="term" value="P:double-strand break repair via synthesis-dependent strand annealing"/>
    <property type="evidence" value="ECO:0007669"/>
    <property type="project" value="TreeGrafter"/>
</dbReference>
<feature type="compositionally biased region" description="Acidic residues" evidence="10">
    <location>
        <begin position="826"/>
        <end position="840"/>
    </location>
</feature>
<dbReference type="CDD" id="cd12091">
    <property type="entry name" value="FANCM_ID"/>
    <property type="match status" value="1"/>
</dbReference>
<evidence type="ECO:0000256" key="6">
    <source>
        <dbReference type="ARBA" id="ARBA00022840"/>
    </source>
</evidence>
<dbReference type="Proteomes" id="UP000011777">
    <property type="component" value="Unassembled WGS sequence"/>
</dbReference>
<evidence type="ECO:0000256" key="3">
    <source>
        <dbReference type="ARBA" id="ARBA00022741"/>
    </source>
</evidence>
<dbReference type="Gene3D" id="1.20.1320.20">
    <property type="entry name" value="hef helicase domain"/>
    <property type="match status" value="1"/>
</dbReference>
<sequence>MDEDDDWILEDEDDPEFQAILHGNQDTTNQTLPQRTLTGGFAPSTKDQYEEIPIPKKINLPTHHVMDFQNLQTYIYPINFEVRDYQFNIVYRAFFDNVLVALPTGLGKTFIASTVMLNFLRWFPNSRIVFMAPTRPLVAQQIKACCSIAGIPSSKVAIFLDKTRKNRAEIWESKQVFFTTPQVVENDLASGLVDPKSISLLVIDEAHRAKGNYAYNKVVTFMNRFNQSYRILALTATPAADIDGVQMIVDNLGISKIEVRTEQSIDTIKYMKRKSIVRRTLQPSDEIKEIIDLLATAIKPVLDTANERGLMDLTDATRINFFQCNELSRKITRDPTISEGLKWSNFFLLQLLGTVGQCYRRLNIYGINSFYAYFHEKFTEFKTKWNASKSKNKLNADFYFSDEITEMMDKAEKMIEEMEYSHPKIETIVEELDDFFNHHQTADSKVIIFTEFRDSALEIVQTIEKASSKGKPHIFIGQAKEKEKFDEVNFGKKKVKGQKKSKNKEADERPSTRSSSENAQLNGMSQKVQKEIIKKFKQGTYNILVATSIGEEGLDIGEVDLIICYDSTSSPIKNVQRMGRTGRKRDGKVLLLFSSNEESKFDKAMGGYEFIQQRIMQGGMLQLHPQNRIIPEMYTPEVVKKLIEIPEENIEIKAEDDEDEIIKIATSYMLGGKPKKGKKKQTKKFFMPDDVETGFKSVAEMVRKVGETKSLAETRREKTLLDTFMHSDSEHSDFDASQKNGKLLQRKNTSVNIDLTEDMEDTVKSGVNSSLTIELSDDDDNENSPLNQTTKSNITNRKEQPKAVPVPSVESATKTSHSTANSDIIDGLDDDFSFSSEEEKETNQPAIEPIDVEKPKKKSLGVKRRLIVSDEVPLSKISKTNPLESVPVDEVSISTIKPMTPSSSSDMEEKPLSTMVKQTQTQPKKSLGVKRAPHPVNILDQLKTQAKSSTKIMTNDSDSPNPIQDHNSISAEPHSLTSLDSDNDDDDIFNDGLDETIAHINTNSLPKDHIPEEVYQFSTDPEDGFLTNSQSKELHTYYFTTIDPIEETHFYDPAEGVSKNKESGKFKAQQGGQIPHSTATERLLNAFNTENYLEPKALQNGDADYDFSFIVNE</sequence>
<dbReference type="EMBL" id="AOGT01001733">
    <property type="protein sequence ID" value="EMG47070.1"/>
    <property type="molecule type" value="Genomic_DNA"/>
</dbReference>
<feature type="compositionally biased region" description="Polar residues" evidence="10">
    <location>
        <begin position="783"/>
        <end position="795"/>
    </location>
</feature>
<dbReference type="HOGENOM" id="CLU_002513_1_1_1"/>
<feature type="compositionally biased region" description="Polar residues" evidence="10">
    <location>
        <begin position="945"/>
        <end position="970"/>
    </location>
</feature>